<gene>
    <name evidence="1" type="ORF">AB5J49_22995</name>
</gene>
<accession>A0AB39PZV8</accession>
<dbReference type="EMBL" id="CP163439">
    <property type="protein sequence ID" value="XDQ35979.1"/>
    <property type="molecule type" value="Genomic_DNA"/>
</dbReference>
<proteinExistence type="predicted"/>
<name>A0AB39PZV8_9ACTN</name>
<protein>
    <submittedName>
        <fullName evidence="1">Uncharacterized protein</fullName>
    </submittedName>
</protein>
<organism evidence="1">
    <name type="scientific">Streptomyces sp. R28</name>
    <dbReference type="NCBI Taxonomy" id="3238628"/>
    <lineage>
        <taxon>Bacteria</taxon>
        <taxon>Bacillati</taxon>
        <taxon>Actinomycetota</taxon>
        <taxon>Actinomycetes</taxon>
        <taxon>Kitasatosporales</taxon>
        <taxon>Streptomycetaceae</taxon>
        <taxon>Streptomyces</taxon>
    </lineage>
</organism>
<dbReference type="AlphaFoldDB" id="A0AB39PZV8"/>
<sequence length="49" mass="5791">MKENVYGYVATQYSNCKISDKQYMSVWAPYREGWRIYSWPARCDLSASS</sequence>
<reference evidence="1" key="1">
    <citation type="submission" date="2024-07" db="EMBL/GenBank/DDBJ databases">
        <authorList>
            <person name="Yu S.T."/>
        </authorList>
    </citation>
    <scope>NUCLEOTIDE SEQUENCE</scope>
    <source>
        <strain evidence="1">R28</strain>
    </source>
</reference>
<dbReference type="RefSeq" id="WP_369170499.1">
    <property type="nucleotide sequence ID" value="NZ_CP163439.1"/>
</dbReference>
<evidence type="ECO:0000313" key="1">
    <source>
        <dbReference type="EMBL" id="XDQ35979.1"/>
    </source>
</evidence>